<sequence>MFNCDLRVDITLSEKAANGRSQAFKAVVKIRLMQGEGDGGKWAHMDTRDFRLPQGGNFVILPTGILLKDGGGCFALLLGLGVPPSIGARGDLKIYTPGQRDYNSPTVQWRGNGKWEVLAKQANLPLKECPTTWGNMKKNFSKYGKGLGWELCSSSGQSLSGGMGGRGIEISIMSRLYMKPVDDEKGKKMVVFSYNGIGAGYMVPGFAASGSTSDFTNVGTELTQGNLPLDEPLRPEELNGMCQVLSLTFGAIAGPGAGFGGAASAMGVIFGVPAGLAVGAFKACAWIAGPVASVGKAGANIGAVLQVGSVSLL</sequence>
<organism evidence="1 2">
    <name type="scientific">Paludibaculum fermentans</name>
    <dbReference type="NCBI Taxonomy" id="1473598"/>
    <lineage>
        <taxon>Bacteria</taxon>
        <taxon>Pseudomonadati</taxon>
        <taxon>Acidobacteriota</taxon>
        <taxon>Terriglobia</taxon>
        <taxon>Bryobacterales</taxon>
        <taxon>Bryobacteraceae</taxon>
        <taxon>Paludibaculum</taxon>
    </lineage>
</organism>
<dbReference type="Proteomes" id="UP000593892">
    <property type="component" value="Chromosome"/>
</dbReference>
<evidence type="ECO:0000313" key="2">
    <source>
        <dbReference type="Proteomes" id="UP000593892"/>
    </source>
</evidence>
<evidence type="ECO:0000313" key="1">
    <source>
        <dbReference type="EMBL" id="QOY89788.1"/>
    </source>
</evidence>
<accession>A0A7S7NU51</accession>
<name>A0A7S7NU51_PALFE</name>
<gene>
    <name evidence="1" type="ORF">IRI77_07505</name>
</gene>
<proteinExistence type="predicted"/>
<reference evidence="1 2" key="1">
    <citation type="submission" date="2020-10" db="EMBL/GenBank/DDBJ databases">
        <title>Complete genome sequence of Paludibaculum fermentans P105T, a facultatively anaerobic acidobacterium capable of dissimilatory Fe(III) reduction.</title>
        <authorList>
            <person name="Dedysh S.N."/>
            <person name="Beletsky A.V."/>
            <person name="Kulichevskaya I.S."/>
            <person name="Mardanov A.V."/>
            <person name="Ravin N.V."/>
        </authorList>
    </citation>
    <scope>NUCLEOTIDE SEQUENCE [LARGE SCALE GENOMIC DNA]</scope>
    <source>
        <strain evidence="1 2">P105</strain>
    </source>
</reference>
<dbReference type="EMBL" id="CP063849">
    <property type="protein sequence ID" value="QOY89788.1"/>
    <property type="molecule type" value="Genomic_DNA"/>
</dbReference>
<dbReference type="AlphaFoldDB" id="A0A7S7NU51"/>
<protein>
    <submittedName>
        <fullName evidence="1">Uncharacterized protein</fullName>
    </submittedName>
</protein>
<dbReference type="RefSeq" id="WP_194451450.1">
    <property type="nucleotide sequence ID" value="NZ_CP063849.1"/>
</dbReference>
<dbReference type="KEGG" id="pfer:IRI77_07505"/>
<keyword evidence="2" id="KW-1185">Reference proteome</keyword>